<evidence type="ECO:0000259" key="1">
    <source>
        <dbReference type="Pfam" id="PF00156"/>
    </source>
</evidence>
<dbReference type="Gene3D" id="3.40.50.2020">
    <property type="match status" value="1"/>
</dbReference>
<evidence type="ECO:0000313" key="2">
    <source>
        <dbReference type="EMBL" id="CAA9238350.1"/>
    </source>
</evidence>
<accession>A0A6J4I2I3</accession>
<sequence>MTRFRDRAEAGRVLAGALGHLAGRDDVVVLALPRGGVPVAHEVARALGAPLDVFLARKLGVPGHRELAMGAVASGGVRVLHQAVIDALAIAPEVIEEVAAREGAELARREQAYRSGRPPLELAGRTVVVVDDGLATGATMRAAVTALRAQLAGRILVAVPVGPPETCQEMAREADEVVCVRTPRSFHAVGQWYDDFAQTTDDEIRALLALEEDDHGE</sequence>
<dbReference type="Gene3D" id="3.30.1310.20">
    <property type="entry name" value="PRTase-like"/>
    <property type="match status" value="1"/>
</dbReference>
<dbReference type="EMBL" id="CADCTB010000098">
    <property type="protein sequence ID" value="CAA9238350.1"/>
    <property type="molecule type" value="Genomic_DNA"/>
</dbReference>
<name>A0A6J4I2I3_9ACTN</name>
<protein>
    <recommendedName>
        <fullName evidence="1">Phosphoribosyltransferase domain-containing protein</fullName>
    </recommendedName>
</protein>
<dbReference type="Pfam" id="PF00156">
    <property type="entry name" value="Pribosyltran"/>
    <property type="match status" value="1"/>
</dbReference>
<dbReference type="AlphaFoldDB" id="A0A6J4I2I3"/>
<dbReference type="InterPro" id="IPR029057">
    <property type="entry name" value="PRTase-like"/>
</dbReference>
<dbReference type="CDD" id="cd06223">
    <property type="entry name" value="PRTases_typeI"/>
    <property type="match status" value="1"/>
</dbReference>
<organism evidence="2">
    <name type="scientific">uncultured Acidimicrobiales bacterium</name>
    <dbReference type="NCBI Taxonomy" id="310071"/>
    <lineage>
        <taxon>Bacteria</taxon>
        <taxon>Bacillati</taxon>
        <taxon>Actinomycetota</taxon>
        <taxon>Acidimicrobiia</taxon>
        <taxon>Acidimicrobiales</taxon>
        <taxon>environmental samples</taxon>
    </lineage>
</organism>
<gene>
    <name evidence="2" type="ORF">AVDCRST_MAG10-1482</name>
</gene>
<feature type="domain" description="Phosphoribosyltransferase" evidence="1">
    <location>
        <begin position="12"/>
        <end position="179"/>
    </location>
</feature>
<reference evidence="2" key="1">
    <citation type="submission" date="2020-02" db="EMBL/GenBank/DDBJ databases">
        <authorList>
            <person name="Meier V. D."/>
        </authorList>
    </citation>
    <scope>NUCLEOTIDE SEQUENCE</scope>
    <source>
        <strain evidence="2">AVDCRST_MAG10</strain>
    </source>
</reference>
<dbReference type="SUPFAM" id="SSF53271">
    <property type="entry name" value="PRTase-like"/>
    <property type="match status" value="1"/>
</dbReference>
<dbReference type="InterPro" id="IPR000836">
    <property type="entry name" value="PRTase_dom"/>
</dbReference>
<proteinExistence type="predicted"/>